<evidence type="ECO:0000313" key="2">
    <source>
        <dbReference type="Proteomes" id="UP001432202"/>
    </source>
</evidence>
<gene>
    <name evidence="1" type="ORF">V6M85_07290</name>
</gene>
<dbReference type="Proteomes" id="UP001432202">
    <property type="component" value="Chromosome"/>
</dbReference>
<name>A0AAX4KXH6_9CREN</name>
<protein>
    <submittedName>
        <fullName evidence="1">Uncharacterized protein</fullName>
    </submittedName>
</protein>
<accession>A0AAX4KXH6</accession>
<organism evidence="1 2">
    <name type="scientific">Sulfolobus tengchongensis</name>
    <dbReference type="NCBI Taxonomy" id="207809"/>
    <lineage>
        <taxon>Archaea</taxon>
        <taxon>Thermoproteota</taxon>
        <taxon>Thermoprotei</taxon>
        <taxon>Sulfolobales</taxon>
        <taxon>Sulfolobaceae</taxon>
        <taxon>Sulfolobus</taxon>
    </lineage>
</organism>
<evidence type="ECO:0000313" key="1">
    <source>
        <dbReference type="EMBL" id="WWQ59312.1"/>
    </source>
</evidence>
<dbReference type="GeneID" id="89336560"/>
<dbReference type="RefSeq" id="WP_338598381.1">
    <property type="nucleotide sequence ID" value="NZ_CP146016.1"/>
</dbReference>
<proteinExistence type="predicted"/>
<keyword evidence="2" id="KW-1185">Reference proteome</keyword>
<dbReference type="AlphaFoldDB" id="A0AAX4KXH6"/>
<sequence length="61" mass="7254">MLDTIKEIVKKYDPNAKVEIYSDNKNTRILVKSNRYCDKARIWIALHELFNNDKNVTIEVE</sequence>
<dbReference type="EMBL" id="CP146016">
    <property type="protein sequence ID" value="WWQ59312.1"/>
    <property type="molecule type" value="Genomic_DNA"/>
</dbReference>
<reference evidence="1 2" key="1">
    <citation type="submission" date="2024-02" db="EMBL/GenBank/DDBJ databases">
        <title>STSV induces naive adaptation in Sulfolobus.</title>
        <authorList>
            <person name="Xiang X."/>
            <person name="Song M."/>
        </authorList>
    </citation>
    <scope>NUCLEOTIDE SEQUENCE [LARGE SCALE GENOMIC DNA]</scope>
    <source>
        <strain evidence="1 2">RT2</strain>
    </source>
</reference>